<feature type="binding site" evidence="5">
    <location>
        <begin position="11"/>
        <end position="16"/>
    </location>
    <ligand>
        <name>ATP</name>
        <dbReference type="ChEBI" id="CHEBI:30616"/>
    </ligand>
</feature>
<dbReference type="InterPro" id="IPR001977">
    <property type="entry name" value="Depp_CoAkinase"/>
</dbReference>
<comment type="caution">
    <text evidence="7">The sequence shown here is derived from an EMBL/GenBank/DDBJ whole genome shotgun (WGS) entry which is preliminary data.</text>
</comment>
<keyword evidence="5" id="KW-0963">Cytoplasm</keyword>
<dbReference type="InterPro" id="IPR027417">
    <property type="entry name" value="P-loop_NTPase"/>
</dbReference>
<gene>
    <name evidence="5" type="primary">coaE</name>
    <name evidence="7" type="ORF">GSY63_10555</name>
</gene>
<comment type="function">
    <text evidence="5">Catalyzes the phosphorylation of the 3'-hydroxyl group of dephosphocoenzyme A to form coenzyme A.</text>
</comment>
<reference evidence="7" key="2">
    <citation type="submission" date="2020-10" db="EMBL/GenBank/DDBJ databases">
        <title>Mucilaginibacter sp. nov., isolated from soil.</title>
        <authorList>
            <person name="Jeon C.O."/>
        </authorList>
    </citation>
    <scope>NUCLEOTIDE SEQUENCE</scope>
    <source>
        <strain evidence="7">R11</strain>
    </source>
</reference>
<dbReference type="RefSeq" id="WP_166585775.1">
    <property type="nucleotide sequence ID" value="NZ_WWEO01000042.1"/>
</dbReference>
<dbReference type="Proteomes" id="UP000638732">
    <property type="component" value="Unassembled WGS sequence"/>
</dbReference>
<dbReference type="PANTHER" id="PTHR10695:SF46">
    <property type="entry name" value="BIFUNCTIONAL COENZYME A SYNTHASE-RELATED"/>
    <property type="match status" value="1"/>
</dbReference>
<dbReference type="HAMAP" id="MF_00376">
    <property type="entry name" value="Dephospho_CoA_kinase"/>
    <property type="match status" value="1"/>
</dbReference>
<keyword evidence="2 5" id="KW-0547">Nucleotide-binding</keyword>
<evidence type="ECO:0000313" key="8">
    <source>
        <dbReference type="Proteomes" id="UP000638732"/>
    </source>
</evidence>
<dbReference type="EC" id="2.7.1.24" evidence="5 6"/>
<evidence type="ECO:0000256" key="4">
    <source>
        <dbReference type="ARBA" id="ARBA00022993"/>
    </source>
</evidence>
<evidence type="ECO:0000256" key="3">
    <source>
        <dbReference type="ARBA" id="ARBA00022840"/>
    </source>
</evidence>
<evidence type="ECO:0000256" key="6">
    <source>
        <dbReference type="NCBIfam" id="TIGR00152"/>
    </source>
</evidence>
<protein>
    <recommendedName>
        <fullName evidence="5 6">Dephospho-CoA kinase</fullName>
        <ecNumber evidence="5 6">2.7.1.24</ecNumber>
    </recommendedName>
    <alternativeName>
        <fullName evidence="5">Dephosphocoenzyme A kinase</fullName>
    </alternativeName>
</protein>
<dbReference type="CDD" id="cd02022">
    <property type="entry name" value="DPCK"/>
    <property type="match status" value="1"/>
</dbReference>
<dbReference type="GO" id="GO:0005737">
    <property type="term" value="C:cytoplasm"/>
    <property type="evidence" value="ECO:0007669"/>
    <property type="project" value="UniProtKB-SubCell"/>
</dbReference>
<dbReference type="Pfam" id="PF01121">
    <property type="entry name" value="CoaE"/>
    <property type="match status" value="1"/>
</dbReference>
<evidence type="ECO:0000313" key="7">
    <source>
        <dbReference type="EMBL" id="NCD69795.1"/>
    </source>
</evidence>
<evidence type="ECO:0000256" key="2">
    <source>
        <dbReference type="ARBA" id="ARBA00022741"/>
    </source>
</evidence>
<proteinExistence type="inferred from homology"/>
<dbReference type="GO" id="GO:0004140">
    <property type="term" value="F:dephospho-CoA kinase activity"/>
    <property type="evidence" value="ECO:0007669"/>
    <property type="project" value="UniProtKB-UniRule"/>
</dbReference>
<dbReference type="PANTHER" id="PTHR10695">
    <property type="entry name" value="DEPHOSPHO-COA KINASE-RELATED"/>
    <property type="match status" value="1"/>
</dbReference>
<dbReference type="AlphaFoldDB" id="A0A965ZF70"/>
<accession>A0A965ZF70</accession>
<dbReference type="GO" id="GO:0005524">
    <property type="term" value="F:ATP binding"/>
    <property type="evidence" value="ECO:0007669"/>
    <property type="project" value="UniProtKB-UniRule"/>
</dbReference>
<comment type="catalytic activity">
    <reaction evidence="5">
        <text>3'-dephospho-CoA + ATP = ADP + CoA + H(+)</text>
        <dbReference type="Rhea" id="RHEA:18245"/>
        <dbReference type="ChEBI" id="CHEBI:15378"/>
        <dbReference type="ChEBI" id="CHEBI:30616"/>
        <dbReference type="ChEBI" id="CHEBI:57287"/>
        <dbReference type="ChEBI" id="CHEBI:57328"/>
        <dbReference type="ChEBI" id="CHEBI:456216"/>
        <dbReference type="EC" id="2.7.1.24"/>
    </reaction>
</comment>
<dbReference type="NCBIfam" id="TIGR00152">
    <property type="entry name" value="dephospho-CoA kinase"/>
    <property type="match status" value="1"/>
</dbReference>
<comment type="subcellular location">
    <subcellularLocation>
        <location evidence="5">Cytoplasm</location>
    </subcellularLocation>
</comment>
<evidence type="ECO:0000256" key="5">
    <source>
        <dbReference type="HAMAP-Rule" id="MF_00376"/>
    </source>
</evidence>
<keyword evidence="3 5" id="KW-0067">ATP-binding</keyword>
<keyword evidence="5 7" id="KW-0808">Transferase</keyword>
<evidence type="ECO:0000256" key="1">
    <source>
        <dbReference type="ARBA" id="ARBA00009018"/>
    </source>
</evidence>
<keyword evidence="4 5" id="KW-0173">Coenzyme A biosynthesis</keyword>
<sequence length="199" mass="21999">MLKIGLTGNIGSGKTTVSKVFEILGVPVFSADTAAKSVMTNDAPLIAGIKETFGNEAYFEDGSLNRKYIAGKVFNDPAELAKLNALVHPATFRAFDSWVKAYADVPYVIKEAAILFESGSYKLCDYSLIVTAPFEIRMQRVTERDHITMDEAKSRDARQMSEEEKLKLADFSIKNDDSELVIPQVLALHQQFLALANTK</sequence>
<organism evidence="7 8">
    <name type="scientific">Mucilaginibacter agri</name>
    <dbReference type="NCBI Taxonomy" id="2695265"/>
    <lineage>
        <taxon>Bacteria</taxon>
        <taxon>Pseudomonadati</taxon>
        <taxon>Bacteroidota</taxon>
        <taxon>Sphingobacteriia</taxon>
        <taxon>Sphingobacteriales</taxon>
        <taxon>Sphingobacteriaceae</taxon>
        <taxon>Mucilaginibacter</taxon>
    </lineage>
</organism>
<dbReference type="EMBL" id="WWEO01000042">
    <property type="protein sequence ID" value="NCD69795.1"/>
    <property type="molecule type" value="Genomic_DNA"/>
</dbReference>
<dbReference type="SUPFAM" id="SSF52540">
    <property type="entry name" value="P-loop containing nucleoside triphosphate hydrolases"/>
    <property type="match status" value="1"/>
</dbReference>
<reference evidence="7" key="1">
    <citation type="submission" date="2020-01" db="EMBL/GenBank/DDBJ databases">
        <authorList>
            <person name="Seo Y.L."/>
        </authorList>
    </citation>
    <scope>NUCLEOTIDE SEQUENCE</scope>
    <source>
        <strain evidence="7">R11</strain>
    </source>
</reference>
<comment type="pathway">
    <text evidence="5">Cofactor biosynthesis; coenzyme A biosynthesis; CoA from (R)-pantothenate: step 5/5.</text>
</comment>
<dbReference type="GO" id="GO:0015937">
    <property type="term" value="P:coenzyme A biosynthetic process"/>
    <property type="evidence" value="ECO:0007669"/>
    <property type="project" value="UniProtKB-UniRule"/>
</dbReference>
<dbReference type="PROSITE" id="PS51219">
    <property type="entry name" value="DPCK"/>
    <property type="match status" value="1"/>
</dbReference>
<comment type="similarity">
    <text evidence="1 5">Belongs to the CoaE family.</text>
</comment>
<keyword evidence="5 7" id="KW-0418">Kinase</keyword>
<dbReference type="Gene3D" id="3.40.50.300">
    <property type="entry name" value="P-loop containing nucleotide triphosphate hydrolases"/>
    <property type="match status" value="1"/>
</dbReference>
<name>A0A965ZF70_9SPHI</name>
<keyword evidence="8" id="KW-1185">Reference proteome</keyword>